<dbReference type="Proteomes" id="UP000669239">
    <property type="component" value="Unassembled WGS sequence"/>
</dbReference>
<keyword evidence="9" id="KW-1185">Reference proteome</keyword>
<reference evidence="8" key="2">
    <citation type="submission" date="2020-02" db="EMBL/GenBank/DDBJ databases">
        <authorList>
            <person name="Littmann E."/>
            <person name="Sorbara M."/>
        </authorList>
    </citation>
    <scope>NUCLEOTIDE SEQUENCE</scope>
    <source>
        <strain evidence="8">MSK.1.17</strain>
    </source>
</reference>
<dbReference type="SUPFAM" id="SSF158472">
    <property type="entry name" value="HAMP domain-like"/>
    <property type="match status" value="1"/>
</dbReference>
<evidence type="ECO:0000313" key="7">
    <source>
        <dbReference type="EMBL" id="MCG4746037.1"/>
    </source>
</evidence>
<keyword evidence="2" id="KW-0597">Phosphoprotein</keyword>
<name>A0AAW5BXK5_9FIRM</name>
<dbReference type="InterPro" id="IPR036890">
    <property type="entry name" value="HATPase_C_sf"/>
</dbReference>
<dbReference type="EMBL" id="JAKNGE010000012">
    <property type="protein sequence ID" value="MCG4746037.1"/>
    <property type="molecule type" value="Genomic_DNA"/>
</dbReference>
<gene>
    <name evidence="8" type="ORF">G5B36_21640</name>
    <name evidence="7" type="ORF">L0N08_11485</name>
</gene>
<dbReference type="SMART" id="SM00387">
    <property type="entry name" value="HATPase_c"/>
    <property type="match status" value="1"/>
</dbReference>
<protein>
    <submittedName>
        <fullName evidence="8">HAMP domain-containing protein</fullName>
    </submittedName>
    <submittedName>
        <fullName evidence="7">Histidine kinase</fullName>
    </submittedName>
</protein>
<dbReference type="Pfam" id="PF02518">
    <property type="entry name" value="HATPase_c"/>
    <property type="match status" value="1"/>
</dbReference>
<dbReference type="Proteomes" id="UP001299608">
    <property type="component" value="Unassembled WGS sequence"/>
</dbReference>
<evidence type="ECO:0000256" key="5">
    <source>
        <dbReference type="SAM" id="Phobius"/>
    </source>
</evidence>
<feature type="transmembrane region" description="Helical" evidence="5">
    <location>
        <begin position="307"/>
        <end position="326"/>
    </location>
</feature>
<reference evidence="8 9" key="1">
    <citation type="journal article" date="2020" name="Cell Host Microbe">
        <title>Functional and Genomic Variation between Human-Derived Isolates of Lachnospiraceae Reveals Inter- and Intra-Species Diversity.</title>
        <authorList>
            <person name="Sorbara M.T."/>
            <person name="Littmann E.R."/>
            <person name="Fontana E."/>
            <person name="Moody T.U."/>
            <person name="Kohout C.E."/>
            <person name="Gjonbalaj M."/>
            <person name="Eaton V."/>
            <person name="Seok R."/>
            <person name="Leiner I.M."/>
            <person name="Pamer E.G."/>
        </authorList>
    </citation>
    <scope>NUCLEOTIDE SEQUENCE [LARGE SCALE GENOMIC DNA]</scope>
    <source>
        <strain evidence="8 9">MSK.1.17</strain>
    </source>
</reference>
<dbReference type="Gene3D" id="6.10.340.10">
    <property type="match status" value="1"/>
</dbReference>
<dbReference type="AlphaFoldDB" id="A0AAW5BXK5"/>
<evidence type="ECO:0000256" key="1">
    <source>
        <dbReference type="ARBA" id="ARBA00004370"/>
    </source>
</evidence>
<dbReference type="InterPro" id="IPR003594">
    <property type="entry name" value="HATPase_dom"/>
</dbReference>
<keyword evidence="5" id="KW-0812">Transmembrane</keyword>
<organism evidence="7 10">
    <name type="scientific">Enterocloster aldenensis</name>
    <dbReference type="NCBI Taxonomy" id="358742"/>
    <lineage>
        <taxon>Bacteria</taxon>
        <taxon>Bacillati</taxon>
        <taxon>Bacillota</taxon>
        <taxon>Clostridia</taxon>
        <taxon>Lachnospirales</taxon>
        <taxon>Lachnospiraceae</taxon>
        <taxon>Enterocloster</taxon>
    </lineage>
</organism>
<dbReference type="RefSeq" id="WP_173906183.1">
    <property type="nucleotide sequence ID" value="NZ_BAABZL010000001.1"/>
</dbReference>
<dbReference type="InterPro" id="IPR050640">
    <property type="entry name" value="Bact_2-comp_sensor_kinase"/>
</dbReference>
<dbReference type="PANTHER" id="PTHR34220">
    <property type="entry name" value="SENSOR HISTIDINE KINASE YPDA"/>
    <property type="match status" value="1"/>
</dbReference>
<evidence type="ECO:0000256" key="3">
    <source>
        <dbReference type="ARBA" id="ARBA00022679"/>
    </source>
</evidence>
<dbReference type="EMBL" id="JAAITT010000038">
    <property type="protein sequence ID" value="NSJ51292.1"/>
    <property type="molecule type" value="Genomic_DNA"/>
</dbReference>
<comment type="subcellular location">
    <subcellularLocation>
        <location evidence="1">Membrane</location>
    </subcellularLocation>
</comment>
<reference evidence="7" key="3">
    <citation type="submission" date="2022-01" db="EMBL/GenBank/DDBJ databases">
        <title>Collection of gut derived symbiotic bacterial strains cultured from healthy donors.</title>
        <authorList>
            <person name="Lin H."/>
            <person name="Kohout C."/>
            <person name="Waligurski E."/>
            <person name="Pamer E.G."/>
        </authorList>
    </citation>
    <scope>NUCLEOTIDE SEQUENCE</scope>
    <source>
        <strain evidence="7">DFI.6.55</strain>
    </source>
</reference>
<comment type="caution">
    <text evidence="7">The sequence shown here is derived from an EMBL/GenBank/DDBJ whole genome shotgun (WGS) entry which is preliminary data.</text>
</comment>
<dbReference type="SMART" id="SM00304">
    <property type="entry name" value="HAMP"/>
    <property type="match status" value="1"/>
</dbReference>
<feature type="domain" description="HAMP" evidence="6">
    <location>
        <begin position="332"/>
        <end position="384"/>
    </location>
</feature>
<dbReference type="SUPFAM" id="SSF55874">
    <property type="entry name" value="ATPase domain of HSP90 chaperone/DNA topoisomerase II/histidine kinase"/>
    <property type="match status" value="1"/>
</dbReference>
<dbReference type="GO" id="GO:0016020">
    <property type="term" value="C:membrane"/>
    <property type="evidence" value="ECO:0007669"/>
    <property type="project" value="UniProtKB-SubCell"/>
</dbReference>
<keyword evidence="4 7" id="KW-0418">Kinase</keyword>
<evidence type="ECO:0000256" key="4">
    <source>
        <dbReference type="ARBA" id="ARBA00022777"/>
    </source>
</evidence>
<accession>A0AAW5BXK5</accession>
<evidence type="ECO:0000256" key="2">
    <source>
        <dbReference type="ARBA" id="ARBA00022553"/>
    </source>
</evidence>
<dbReference type="Pfam" id="PF06580">
    <property type="entry name" value="His_kinase"/>
    <property type="match status" value="1"/>
</dbReference>
<dbReference type="GeneID" id="97209151"/>
<dbReference type="InterPro" id="IPR010559">
    <property type="entry name" value="Sig_transdc_His_kin_internal"/>
</dbReference>
<evidence type="ECO:0000313" key="9">
    <source>
        <dbReference type="Proteomes" id="UP000669239"/>
    </source>
</evidence>
<dbReference type="GO" id="GO:0000155">
    <property type="term" value="F:phosphorelay sensor kinase activity"/>
    <property type="evidence" value="ECO:0007669"/>
    <property type="project" value="InterPro"/>
</dbReference>
<keyword evidence="3" id="KW-0808">Transferase</keyword>
<dbReference type="InterPro" id="IPR003660">
    <property type="entry name" value="HAMP_dom"/>
</dbReference>
<dbReference type="PANTHER" id="PTHR34220:SF7">
    <property type="entry name" value="SENSOR HISTIDINE KINASE YPDA"/>
    <property type="match status" value="1"/>
</dbReference>
<evidence type="ECO:0000313" key="10">
    <source>
        <dbReference type="Proteomes" id="UP001299608"/>
    </source>
</evidence>
<evidence type="ECO:0000259" key="6">
    <source>
        <dbReference type="PROSITE" id="PS50885"/>
    </source>
</evidence>
<proteinExistence type="predicted"/>
<keyword evidence="5" id="KW-1133">Transmembrane helix</keyword>
<keyword evidence="5" id="KW-0472">Membrane</keyword>
<dbReference type="CDD" id="cd06225">
    <property type="entry name" value="HAMP"/>
    <property type="match status" value="1"/>
</dbReference>
<dbReference type="Gene3D" id="3.30.565.10">
    <property type="entry name" value="Histidine kinase-like ATPase, C-terminal domain"/>
    <property type="match status" value="1"/>
</dbReference>
<feature type="transmembrane region" description="Helical" evidence="5">
    <location>
        <begin position="21"/>
        <end position="44"/>
    </location>
</feature>
<dbReference type="Pfam" id="PF00672">
    <property type="entry name" value="HAMP"/>
    <property type="match status" value="1"/>
</dbReference>
<evidence type="ECO:0000313" key="8">
    <source>
        <dbReference type="EMBL" id="NSJ51292.1"/>
    </source>
</evidence>
<sequence length="596" mass="68399">MKGLIKQLKYRFYRQSITKRIILVITMLSILSNAVFVGSVFVIMKNQLFNKTKLDHEKDITMLEKELEMFFNGIRNDAVSVLVSDSCQTLLSDSEEFLSSDTAIQYRKYKLMQGTIMSTIGQRPEYNTIAFYDLNGNCYADERLIESRGYLGQQQERVRDFLDSDKNEAVTFIHKSPWRKKKETDFKDCISYLRKVYNKNKGQLIGVVELEIPNEAIKELYGPIMENGSSIYLVSGDCVLSAGELHMLYRNLTPESWYASLAQVQPEDGMQILKTRKNIFFQKQYAEFGWKIVDAVPTYTYMRDVQLYAFIDIMIGILLLFGNLYISRILIASITKPLSKITNTIVDIGKGDYNQRVHVKDGGEIGTLANEFNRMVDKTELLMEKIIEKEEEKRESELSLIQMQMTPHFFYNILESICGLIVMDDKRTAIHTISLLSGFYRGVLNKGKEIISIEKELDIAVNYLEIMKICHPDKFKYMIDCPESVKKQSINKLTLQPILENAIHHGFDHMPSGGMICIGGKLEHSKVILEISDNGKGIKMDCLSGMDREKGFHMESFGLANTDERIKLYFGKEYGISIVGQQRGTRIRIELPAMES</sequence>
<dbReference type="PROSITE" id="PS50885">
    <property type="entry name" value="HAMP"/>
    <property type="match status" value="1"/>
</dbReference>